<dbReference type="Pfam" id="PF01161">
    <property type="entry name" value="PBP"/>
    <property type="match status" value="1"/>
</dbReference>
<name>A0A1W4XB19_AGRPL</name>
<dbReference type="RefSeq" id="XP_018333229.1">
    <property type="nucleotide sequence ID" value="XM_018477727.2"/>
</dbReference>
<dbReference type="OrthoDB" id="2506647at2759"/>
<proteinExistence type="predicted"/>
<dbReference type="SUPFAM" id="SSF49777">
    <property type="entry name" value="PEBP-like"/>
    <property type="match status" value="1"/>
</dbReference>
<organism evidence="1 2">
    <name type="scientific">Agrilus planipennis</name>
    <name type="common">Emerald ash borer</name>
    <name type="synonym">Agrilus marcopoli</name>
    <dbReference type="NCBI Taxonomy" id="224129"/>
    <lineage>
        <taxon>Eukaryota</taxon>
        <taxon>Metazoa</taxon>
        <taxon>Ecdysozoa</taxon>
        <taxon>Arthropoda</taxon>
        <taxon>Hexapoda</taxon>
        <taxon>Insecta</taxon>
        <taxon>Pterygota</taxon>
        <taxon>Neoptera</taxon>
        <taxon>Endopterygota</taxon>
        <taxon>Coleoptera</taxon>
        <taxon>Polyphaga</taxon>
        <taxon>Elateriformia</taxon>
        <taxon>Buprestoidea</taxon>
        <taxon>Buprestidae</taxon>
        <taxon>Agrilinae</taxon>
        <taxon>Agrilus</taxon>
    </lineage>
</organism>
<dbReference type="InterPro" id="IPR008914">
    <property type="entry name" value="PEBP"/>
</dbReference>
<dbReference type="AlphaFoldDB" id="A0A1W4XB19"/>
<dbReference type="GeneID" id="108742490"/>
<dbReference type="InterPro" id="IPR036610">
    <property type="entry name" value="PEBP-like_sf"/>
</dbReference>
<evidence type="ECO:0000313" key="2">
    <source>
        <dbReference type="RefSeq" id="XP_018333229.1"/>
    </source>
</evidence>
<dbReference type="PANTHER" id="PTHR11362">
    <property type="entry name" value="PHOSPHATIDYLETHANOLAMINE-BINDING PROTEIN"/>
    <property type="match status" value="1"/>
</dbReference>
<dbReference type="KEGG" id="apln:108742490"/>
<dbReference type="Proteomes" id="UP000192223">
    <property type="component" value="Unplaced"/>
</dbReference>
<protein>
    <submittedName>
        <fullName evidence="2">Phosphatidylethanolamine-binding protein homolog F40A3.3-like</fullName>
    </submittedName>
</protein>
<sequence>MAFEKHGIVPDVIDKAPPKVLDVSYPNNISVAEGNVLTPTQVKDQPTVTWQASCDDYYLLCMSDPDSPTPKEPIFGEIKHWLVGNIPGNDLSKGDVLAEYFGSGPKEGLHRYIFLLYKQPSKIDFMEKRVSRTSREGRIKFSIRNFAKQYNLGDPVAGNFYQAEWDEYVPILHKQFEQTA</sequence>
<keyword evidence="1" id="KW-1185">Reference proteome</keyword>
<dbReference type="CDD" id="cd00866">
    <property type="entry name" value="PEBP_euk"/>
    <property type="match status" value="1"/>
</dbReference>
<accession>A0A1W4XB19</accession>
<dbReference type="InParanoid" id="A0A1W4XB19"/>
<dbReference type="Gene3D" id="3.90.280.10">
    <property type="entry name" value="PEBP-like"/>
    <property type="match status" value="1"/>
</dbReference>
<dbReference type="PANTHER" id="PTHR11362:SF82">
    <property type="entry name" value="PHOSPHATIDYLETHANOLAMINE-BINDING PROTEIN 4"/>
    <property type="match status" value="1"/>
</dbReference>
<dbReference type="STRING" id="224129.A0A1W4XB19"/>
<dbReference type="InterPro" id="IPR035810">
    <property type="entry name" value="PEBP_euk"/>
</dbReference>
<reference evidence="2" key="1">
    <citation type="submission" date="2025-08" db="UniProtKB">
        <authorList>
            <consortium name="RefSeq"/>
        </authorList>
    </citation>
    <scope>IDENTIFICATION</scope>
    <source>
        <tissue evidence="2">Entire body</tissue>
    </source>
</reference>
<gene>
    <name evidence="2" type="primary">LOC108742490</name>
</gene>
<evidence type="ECO:0000313" key="1">
    <source>
        <dbReference type="Proteomes" id="UP000192223"/>
    </source>
</evidence>